<dbReference type="OrthoDB" id="9805976at2"/>
<dbReference type="InterPro" id="IPR029039">
    <property type="entry name" value="Flavoprotein-like_sf"/>
</dbReference>
<dbReference type="PANTHER" id="PTHR43278:SF2">
    <property type="entry name" value="IRON-SULFUR FLAVOPROTEIN"/>
    <property type="match status" value="1"/>
</dbReference>
<dbReference type="KEGG" id="cli:Clim_0045"/>
<reference evidence="4 5" key="1">
    <citation type="submission" date="2008-05" db="EMBL/GenBank/DDBJ databases">
        <title>Complete sequence of Chlorobium limicola DSM 245.</title>
        <authorList>
            <consortium name="US DOE Joint Genome Institute"/>
            <person name="Lucas S."/>
            <person name="Copeland A."/>
            <person name="Lapidus A."/>
            <person name="Glavina del Rio T."/>
            <person name="Dalin E."/>
            <person name="Tice H."/>
            <person name="Bruce D."/>
            <person name="Goodwin L."/>
            <person name="Pitluck S."/>
            <person name="Schmutz J."/>
            <person name="Larimer F."/>
            <person name="Land M."/>
            <person name="Hauser L."/>
            <person name="Kyrpides N."/>
            <person name="Ovchinnikova G."/>
            <person name="Zhao F."/>
            <person name="Li T."/>
            <person name="Liu Z."/>
            <person name="Overmann J."/>
            <person name="Bryant D.A."/>
            <person name="Richardson P."/>
        </authorList>
    </citation>
    <scope>NUCLEOTIDE SEQUENCE [LARGE SCALE GENOMIC DNA]</scope>
    <source>
        <strain evidence="5">DSM 245 / NBRC 103803 / 6330</strain>
    </source>
</reference>
<organism evidence="4 5">
    <name type="scientific">Chlorobium limicola (strain DSM 245 / NBRC 103803 / 6330)</name>
    <dbReference type="NCBI Taxonomy" id="290315"/>
    <lineage>
        <taxon>Bacteria</taxon>
        <taxon>Pseudomonadati</taxon>
        <taxon>Chlorobiota</taxon>
        <taxon>Chlorobiia</taxon>
        <taxon>Chlorobiales</taxon>
        <taxon>Chlorobiaceae</taxon>
        <taxon>Chlorobium/Pelodictyon group</taxon>
        <taxon>Chlorobium</taxon>
    </lineage>
</organism>
<feature type="domain" description="NADPH-dependent FMN reductase-like" evidence="3">
    <location>
        <begin position="213"/>
        <end position="334"/>
    </location>
</feature>
<evidence type="ECO:0000313" key="4">
    <source>
        <dbReference type="EMBL" id="ACD89153.1"/>
    </source>
</evidence>
<feature type="domain" description="NADPH-dependent FMN reductase-like" evidence="3">
    <location>
        <begin position="1"/>
        <end position="154"/>
    </location>
</feature>
<name>B3EDS3_CHLL2</name>
<dbReference type="eggNOG" id="COG2249">
    <property type="taxonomic scope" value="Bacteria"/>
</dbReference>
<dbReference type="EMBL" id="CP001097">
    <property type="protein sequence ID" value="ACD89153.1"/>
    <property type="molecule type" value="Genomic_DNA"/>
</dbReference>
<dbReference type="Pfam" id="PF03358">
    <property type="entry name" value="FMN_red"/>
    <property type="match status" value="2"/>
</dbReference>
<dbReference type="AlphaFoldDB" id="B3EDS3"/>
<dbReference type="PANTHER" id="PTHR43278">
    <property type="entry name" value="NAD(P)H-DEPENDENT FMN-CONTAINING OXIDOREDUCTASE YWQN-RELATED"/>
    <property type="match status" value="1"/>
</dbReference>
<dbReference type="InterPro" id="IPR005025">
    <property type="entry name" value="FMN_Rdtase-like_dom"/>
</dbReference>
<keyword evidence="1" id="KW-0285">Flavoprotein</keyword>
<gene>
    <name evidence="4" type="ordered locus">Clim_0045</name>
</gene>
<dbReference type="InterPro" id="IPR051796">
    <property type="entry name" value="ISF_SsuE-like"/>
</dbReference>
<dbReference type="GO" id="GO:0016491">
    <property type="term" value="F:oxidoreductase activity"/>
    <property type="evidence" value="ECO:0007669"/>
    <property type="project" value="InterPro"/>
</dbReference>
<dbReference type="SUPFAM" id="SSF52218">
    <property type="entry name" value="Flavoproteins"/>
    <property type="match status" value="2"/>
</dbReference>
<evidence type="ECO:0000313" key="5">
    <source>
        <dbReference type="Proteomes" id="UP000008841"/>
    </source>
</evidence>
<evidence type="ECO:0000256" key="1">
    <source>
        <dbReference type="ARBA" id="ARBA00022630"/>
    </source>
</evidence>
<evidence type="ECO:0000256" key="2">
    <source>
        <dbReference type="ARBA" id="ARBA00022643"/>
    </source>
</evidence>
<dbReference type="eggNOG" id="COG0655">
    <property type="taxonomic scope" value="Bacteria"/>
</dbReference>
<dbReference type="HOGENOM" id="CLU_036889_0_0_10"/>
<protein>
    <submittedName>
        <fullName evidence="4">NADPH-dependent FMN reductase</fullName>
    </submittedName>
</protein>
<dbReference type="Gene3D" id="3.40.50.360">
    <property type="match status" value="2"/>
</dbReference>
<dbReference type="STRING" id="290315.Clim_0045"/>
<accession>B3EDS3</accession>
<evidence type="ECO:0000259" key="3">
    <source>
        <dbReference type="Pfam" id="PF03358"/>
    </source>
</evidence>
<sequence>MKALIFDGSPEGDSTGERVAGVLAELLAVQGYESEHVVLRKKTIGNCSGCFGCWLKTPGICVIDDDNRELSRRFIGSDLLIMLTPVTFGSYSPELKRMLDHFIANVSPFFMTVRGETHHRNRYAHYPDLLVTGWLDHRDEVEEALFRHLAWRNSINFYAQRSSWGIIEPSAASVTLREQVTGLLQGLDKPSALPGENLPDAAATSAMEVSPRKALLLVGSPRMAHSTSASLGGYLLDRLEAQGIETETIHIYKALHGPGKLRQLLDAVDNADLCILSFPLYIDTIPAPLLSVLQKIHECRKGKALHGGFVAIANSGFIESSQNETALAVCSAFAGASGFRWMGSITIGGGEGLAHGRPLAELGGPVIPYKKAFDRVAQSLAAGNPVPEDARRQLARPFVPAWIYRLVGSMEWKKRARHNGVLHKIDDQPYL</sequence>
<keyword evidence="2" id="KW-0288">FMN</keyword>
<proteinExistence type="predicted"/>
<dbReference type="Proteomes" id="UP000008841">
    <property type="component" value="Chromosome"/>
</dbReference>